<dbReference type="RefSeq" id="WP_071893697.1">
    <property type="nucleotide sequence ID" value="NZ_BAAARH010000006.1"/>
</dbReference>
<evidence type="ECO:0000256" key="1">
    <source>
        <dbReference type="SAM" id="Phobius"/>
    </source>
</evidence>
<sequence length="147" mass="15731">MPNAGSNVASASGALVTPSPWTVKAIAAVMFLMALGAGVVLVWYALSLGTPGPVPMSGRIFFLVLLLAATGLAALSGFQILKSRPWTRAFVIVWHIFQIIFATQLLIGPTWWIALLLLIPSALAVILMFAKATTDFFASNLGFRNER</sequence>
<keyword evidence="4" id="KW-1185">Reference proteome</keyword>
<keyword evidence="1" id="KW-1133">Transmembrane helix</keyword>
<name>A0A1L2ZLZ0_9MICC</name>
<evidence type="ECO:0000313" key="4">
    <source>
        <dbReference type="Proteomes" id="UP000183530"/>
    </source>
</evidence>
<gene>
    <name evidence="2" type="ORF">BHE16_03350</name>
    <name evidence="3" type="ORF">HD598_000466</name>
</gene>
<dbReference type="Proteomes" id="UP000183530">
    <property type="component" value="Chromosome"/>
</dbReference>
<dbReference type="KEGG" id="nae:BHE16_03350"/>
<keyword evidence="1" id="KW-0472">Membrane</keyword>
<evidence type="ECO:0000313" key="5">
    <source>
        <dbReference type="Proteomes" id="UP000580797"/>
    </source>
</evidence>
<dbReference type="OrthoDB" id="4950764at2"/>
<reference evidence="3 5" key="2">
    <citation type="submission" date="2020-08" db="EMBL/GenBank/DDBJ databases">
        <title>Sequencing the genomes of 1000 actinobacteria strains.</title>
        <authorList>
            <person name="Klenk H.-P."/>
        </authorList>
    </citation>
    <scope>NUCLEOTIDE SEQUENCE [LARGE SCALE GENOMIC DNA]</scope>
    <source>
        <strain evidence="3 5">DSM 105783</strain>
    </source>
</reference>
<dbReference type="Proteomes" id="UP000580797">
    <property type="component" value="Unassembled WGS sequence"/>
</dbReference>
<evidence type="ECO:0000313" key="2">
    <source>
        <dbReference type="EMBL" id="APF40217.1"/>
    </source>
</evidence>
<keyword evidence="1" id="KW-0812">Transmembrane</keyword>
<feature type="transmembrane region" description="Helical" evidence="1">
    <location>
        <begin position="113"/>
        <end position="130"/>
    </location>
</feature>
<protein>
    <submittedName>
        <fullName evidence="2">Uncharacterized protein</fullName>
    </submittedName>
</protein>
<dbReference type="AlphaFoldDB" id="A0A1L2ZLZ0"/>
<proteinExistence type="predicted"/>
<reference evidence="2 4" key="1">
    <citation type="submission" date="2016-11" db="EMBL/GenBank/DDBJ databases">
        <title>Genome sequencing of Zhihengliuella aestuarii B18 antagonistic to Plasmodiophora brassicae.</title>
        <authorList>
            <person name="Luo Y."/>
        </authorList>
    </citation>
    <scope>NUCLEOTIDE SEQUENCE [LARGE SCALE GENOMIC DNA]</scope>
    <source>
        <strain evidence="2 4">B18</strain>
    </source>
</reference>
<dbReference type="EMBL" id="JACHDR010000001">
    <property type="protein sequence ID" value="MBB5511779.1"/>
    <property type="molecule type" value="Genomic_DNA"/>
</dbReference>
<feature type="transmembrane region" description="Helical" evidence="1">
    <location>
        <begin position="90"/>
        <end position="107"/>
    </location>
</feature>
<dbReference type="EMBL" id="CP018135">
    <property type="protein sequence ID" value="APF40217.1"/>
    <property type="molecule type" value="Genomic_DNA"/>
</dbReference>
<organism evidence="2 4">
    <name type="scientific">Neomicrococcus aestuarii</name>
    <dbReference type="NCBI Taxonomy" id="556325"/>
    <lineage>
        <taxon>Bacteria</taxon>
        <taxon>Bacillati</taxon>
        <taxon>Actinomycetota</taxon>
        <taxon>Actinomycetes</taxon>
        <taxon>Micrococcales</taxon>
        <taxon>Micrococcaceae</taxon>
        <taxon>Neomicrococcus</taxon>
    </lineage>
</organism>
<feature type="transmembrane region" description="Helical" evidence="1">
    <location>
        <begin position="25"/>
        <end position="46"/>
    </location>
</feature>
<feature type="transmembrane region" description="Helical" evidence="1">
    <location>
        <begin position="58"/>
        <end position="78"/>
    </location>
</feature>
<accession>A0A1L2ZLZ0</accession>
<evidence type="ECO:0000313" key="3">
    <source>
        <dbReference type="EMBL" id="MBB5511779.1"/>
    </source>
</evidence>